<name>A0A7M2SBC3_9ACTN</name>
<sequence length="2337" mass="250352">MSYQLSGRIEALLGPDCREAPPRTTVRFFTPRPGATTAFTVLSKAQAQARKPRWLADAEIDHDGRFTVDLRADGRPYEGGPLEVGLQVTGTKQGRGKPRTVDCALLAVTPDWRPGNVEGVQVCDWQYALPAPAWAQIRQHLGAYVLVGLLSTRDGIAPLTGVRVAAFDADLAQDDPLGQGHTDADGWFRIDYPADAMRRTPLPGASREDGSADVYFTADHNGRRLLDEPRTAGRHRDRRNVGPVFCTRLRSDAAPLTLSIDTPKPGKITNQPRLTVTGHAGEPCRLTLNDEPVTVDANNQFTTQVSLTEGDNALVLTGTATGTGARVRRSLSVILDTTAPAPPDLALVSAHLDDVGHASLQGTTAAVEPAAAIEATNIRTGNHAEAEADAEGAFTLTIPATTGDTLTLTARDSAGNTSNPVQLTLSGTLPPDPAHVAPPLPTTTITPLAEATAFLYTGPNPIQTGTGPDTFQPHRVAVLRGRVTTPTGNALPGATVTIHDHPEYGQTRTRADGHFDLAVNGGTQLTLNYTKDGHHRAQRPVTVPWQDYLAVPDVVLTRADPAVTTITLTATSPAQLVRASTVTDHDGTRRATLFIPAGTTATMRLPDGTSQPLEQAHIRITEYTVGDSGLAAMPADLPPASAYTYAVECTADEAVAAGADTVRFSRPVVLYVENFLGFPVGGTVPLGSYDHTASRWQAEPDGRVLAVLSITSGTADLDLTGEGRPAGPDALAALGISDEERAHLAAYPPGRQLWRVPLEHFSPEDCNWTAQPEDPKATPPDQKVPAKTASTQPACHMSGSIIDVDNQILQEHRPLACTGLSLCYCSDRAEGFSENHRLRIPLTSEQPPSSLRRIELDIACEGRTLHHTYAPEPSLAHTFVWDGKDAAGRRTQGARPVTITIGYVYRAVYTTPANFERSFGLIAGASRPGGASSRPRPLTDSARQEITLRQRYTTTIGAWTTPREAGLGGWSLNLHHTYDPVAQTLYLGDGRQRQAEPFSPVITTIAGTGQAGDDGDAGPATKARVQGIIRGMAVAADGTLYFSDTWNNRVRKITPDGTITTFAGAPGPPQALGDGGPATAARVGQPTGLAIAHDNTLYIVSDRRLRKVAPDGTITTVAVLEGITSQPLHGLALGPDGSLYVAETGRRIFRVTPDGDLTVYAGDGDAFRDNVPATETKLDPFDMVIAPDSSLYVADYRQARIRRITPDGTITTFAGTHPGIHGDGGPATQAQLSAVGLALHPDGTLYITDRDHASIRAITPDGTITTIAGTGHRGTEGDGQRAISAQLRDPEHIALAPDGTLYISDALTHRIRKIASPYPGFTAGEMAIPSEDGHEIHILDSRRHHTRTINAYTGATITAFHYDDHDRLTGITHGNPAEDNTVTITRNPDGHPTAITGPDGQRTQLTLNTDGYLAQIADPAGARTAFSYHPGGLLATLTNPLGHKHSYTYETDARLHSDTNPSGTTTLAAKRTLDGHTVTALTTEGRESAFTEERLPTRATRRTVHCCGEHATVTTSAADGSRTTTTADGTVHTVKTGSDPRWGTQAPLMTESSTTTPAGLRRTTTIEQTADLADPTNPLSLIRLTRRATTDGRAYTTTYDAATRTWTYTPPNGPATTVTTDDTGRLIRAQTGALAPLGVTYDNRGRLATLTRGAGTTARTWTCHYSAAGDLAQITNPLGQTTELARDVVGRPTTITAPDDNSLRIGHDTVGNVVALTPAGHPPHTFAYDGAGNLTAYKPPPIPAGAEPTLYTYDADHLLTGITRPGNRNTVLLYDAAGRLEQISNGSQSTKWTYIDGTRRPATITSSGGSILTRTFDGPLLTGEAWQGPVTGTVRFTYDNRFLRASQQIGTESPILLTRDADGRITNVGDLQIHTDPETGLRTAISLGTVTETWTHNSFGEPIEHRVKHRNTEIYAVTYDRDQLGRITEKHETVDGNTEHALYTYDERGRLASTTIDGTTTSYTYDSNGNRTAVRTNGATLTATYNDQDQLMTLGSQTLNYGPDGELEKKTDPLLGATSFRYDNFMNLITVDLPNGSEIQYVLDAADRPVTRIVDSNHSRTYLYDNFRRPIAELGTDGQINTEFVFDTLDSAPAYLRKSGQIYRIVTDHLGSPRLVINTATGKVAQRLDYGPWGDVVHDTQPGFQPFGFAGGHYDPGTELIRYGVRYYDPPSGRWTTKDPMGIVGESVNRYLYCANNPVNRIDPNGTLDKAIGIEIDFSAVAPWFSGGGGKFGVNLQWVIGKWIDVYWVTPTDKPSSGFSIGLSCEVNFASGQGDWKGIAESRGGNVGPFSGSQFNGVYNPASYEVPWAGISLGVSGGPSLGFYETETSYNPWFGNK</sequence>
<dbReference type="Pfam" id="PF25023">
    <property type="entry name" value="TEN_YD-shell"/>
    <property type="match status" value="1"/>
</dbReference>
<dbReference type="GO" id="GO:0005975">
    <property type="term" value="P:carbohydrate metabolic process"/>
    <property type="evidence" value="ECO:0007669"/>
    <property type="project" value="UniProtKB-ARBA"/>
</dbReference>
<dbReference type="Pfam" id="PF17936">
    <property type="entry name" value="Big_6"/>
    <property type="match status" value="1"/>
</dbReference>
<dbReference type="InterPro" id="IPR013783">
    <property type="entry name" value="Ig-like_fold"/>
</dbReference>
<dbReference type="Gene3D" id="2.60.40.1120">
    <property type="entry name" value="Carboxypeptidase-like, regulatory domain"/>
    <property type="match status" value="1"/>
</dbReference>
<keyword evidence="1" id="KW-0245">EGF-like domain</keyword>
<protein>
    <submittedName>
        <fullName evidence="10">SMP-30/gluconolactonase/LRE family protein</fullName>
    </submittedName>
</protein>
<keyword evidence="3" id="KW-1015">Disulfide bond</keyword>
<dbReference type="InterPro" id="IPR011042">
    <property type="entry name" value="6-blade_b-propeller_TolB-like"/>
</dbReference>
<dbReference type="PANTHER" id="PTHR11219:SF69">
    <property type="entry name" value="TENEURIN-A"/>
    <property type="match status" value="1"/>
</dbReference>
<proteinExistence type="predicted"/>
<feature type="compositionally biased region" description="Low complexity" evidence="4">
    <location>
        <begin position="1523"/>
        <end position="1536"/>
    </location>
</feature>
<dbReference type="SUPFAM" id="SSF49464">
    <property type="entry name" value="Carboxypeptidase regulatory domain-like"/>
    <property type="match status" value="1"/>
</dbReference>
<keyword evidence="11" id="KW-1185">Reference proteome</keyword>
<dbReference type="KEGG" id="sfeu:IM697_24065"/>
<dbReference type="InterPro" id="IPR056823">
    <property type="entry name" value="TEN-like_YD-shell"/>
</dbReference>
<dbReference type="InterPro" id="IPR056820">
    <property type="entry name" value="TEN_TTR-like"/>
</dbReference>
<evidence type="ECO:0000259" key="8">
    <source>
        <dbReference type="Pfam" id="PF25021"/>
    </source>
</evidence>
<accession>A0A7M2SBC3</accession>
<dbReference type="NCBIfam" id="TIGR01643">
    <property type="entry name" value="YD_repeat_2x"/>
    <property type="match status" value="5"/>
</dbReference>
<dbReference type="RefSeq" id="WP_194038160.1">
    <property type="nucleotide sequence ID" value="NZ_CP063373.1"/>
</dbReference>
<reference evidence="10 11" key="1">
    <citation type="submission" date="2020-10" db="EMBL/GenBank/DDBJ databases">
        <title>Streptomyces ferrugineus complate genome analysis.</title>
        <authorList>
            <person name="Anwar N."/>
        </authorList>
    </citation>
    <scope>NUCLEOTIDE SEQUENCE [LARGE SCALE GENOMIC DNA]</scope>
    <source>
        <strain evidence="10 11">CCTCC AA2014009</strain>
    </source>
</reference>
<dbReference type="InterPro" id="IPR008969">
    <property type="entry name" value="CarboxyPept-like_regulatory"/>
</dbReference>
<dbReference type="InterPro" id="IPR041498">
    <property type="entry name" value="Big_6"/>
</dbReference>
<keyword evidence="2" id="KW-0677">Repeat</keyword>
<evidence type="ECO:0000259" key="5">
    <source>
        <dbReference type="Pfam" id="PF17936"/>
    </source>
</evidence>
<dbReference type="Gene3D" id="2.120.10.30">
    <property type="entry name" value="TolB, C-terminal domain"/>
    <property type="match status" value="2"/>
</dbReference>
<dbReference type="Pfam" id="PF24329">
    <property type="entry name" value="FN-plug_TEN1-4"/>
    <property type="match status" value="1"/>
</dbReference>
<evidence type="ECO:0000256" key="2">
    <source>
        <dbReference type="ARBA" id="ARBA00022737"/>
    </source>
</evidence>
<dbReference type="InterPro" id="IPR051216">
    <property type="entry name" value="Teneurin"/>
</dbReference>
<dbReference type="Pfam" id="PF25021">
    <property type="entry name" value="TEN_NHL"/>
    <property type="match status" value="1"/>
</dbReference>
<feature type="region of interest" description="Disordered" evidence="4">
    <location>
        <begin position="1517"/>
        <end position="1557"/>
    </location>
</feature>
<evidence type="ECO:0000313" key="10">
    <source>
        <dbReference type="EMBL" id="QOV33309.1"/>
    </source>
</evidence>
<dbReference type="InterPro" id="IPR022385">
    <property type="entry name" value="Rhs_assc_core"/>
</dbReference>
<dbReference type="Proteomes" id="UP000594205">
    <property type="component" value="Chromosome"/>
</dbReference>
<feature type="domain" description="Teneurin NHL" evidence="8">
    <location>
        <begin position="1236"/>
        <end position="1314"/>
    </location>
</feature>
<feature type="region of interest" description="Disordered" evidence="4">
    <location>
        <begin position="767"/>
        <end position="792"/>
    </location>
</feature>
<dbReference type="Pfam" id="PF25020">
    <property type="entry name" value="TTR_TEN1-4"/>
    <property type="match status" value="1"/>
</dbReference>
<dbReference type="PANTHER" id="PTHR11219">
    <property type="entry name" value="TENEURIN AND N-ACETYLGLUCOSAMINE-1-PHOSPHODIESTER ALPHA-N-ACETYLGLUCOSAMINIDASE"/>
    <property type="match status" value="1"/>
</dbReference>
<dbReference type="Gene3D" id="2.180.10.10">
    <property type="entry name" value="RHS repeat-associated core"/>
    <property type="match status" value="1"/>
</dbReference>
<evidence type="ECO:0000256" key="1">
    <source>
        <dbReference type="ARBA" id="ARBA00022536"/>
    </source>
</evidence>
<evidence type="ECO:0000313" key="11">
    <source>
        <dbReference type="Proteomes" id="UP000594205"/>
    </source>
</evidence>
<feature type="domain" description="Teneurin-like YD-shell" evidence="9">
    <location>
        <begin position="1324"/>
        <end position="2180"/>
    </location>
</feature>
<dbReference type="EMBL" id="CP063373">
    <property type="protein sequence ID" value="QOV33309.1"/>
    <property type="molecule type" value="Genomic_DNA"/>
</dbReference>
<dbReference type="InterPro" id="IPR057627">
    <property type="entry name" value="FN-plug_TEN1-4"/>
</dbReference>
<evidence type="ECO:0000259" key="6">
    <source>
        <dbReference type="Pfam" id="PF24329"/>
    </source>
</evidence>
<dbReference type="InterPro" id="IPR006530">
    <property type="entry name" value="YD"/>
</dbReference>
<evidence type="ECO:0000259" key="7">
    <source>
        <dbReference type="Pfam" id="PF25020"/>
    </source>
</evidence>
<organism evidence="10 11">
    <name type="scientific">Streptomyces ferrugineus</name>
    <dbReference type="NCBI Taxonomy" id="1413221"/>
    <lineage>
        <taxon>Bacteria</taxon>
        <taxon>Bacillati</taxon>
        <taxon>Actinomycetota</taxon>
        <taxon>Actinomycetes</taxon>
        <taxon>Kitasatosporales</taxon>
        <taxon>Streptomycetaceae</taxon>
        <taxon>Streptomyces</taxon>
    </lineage>
</organism>
<gene>
    <name evidence="10" type="ORF">IM697_24065</name>
</gene>
<dbReference type="Gene3D" id="2.40.10.500">
    <property type="match status" value="1"/>
</dbReference>
<dbReference type="SUPFAM" id="SSF82171">
    <property type="entry name" value="DPP6 N-terminal domain-like"/>
    <property type="match status" value="1"/>
</dbReference>
<evidence type="ECO:0000256" key="3">
    <source>
        <dbReference type="ARBA" id="ARBA00023157"/>
    </source>
</evidence>
<dbReference type="SUPFAM" id="SSF63829">
    <property type="entry name" value="Calcium-dependent phosphotriesterase"/>
    <property type="match status" value="1"/>
</dbReference>
<dbReference type="NCBIfam" id="TIGR03696">
    <property type="entry name" value="Rhs_assc_core"/>
    <property type="match status" value="1"/>
</dbReference>
<feature type="domain" description="Teneurin TTR-like" evidence="7">
    <location>
        <begin position="471"/>
        <end position="556"/>
    </location>
</feature>
<dbReference type="Gene3D" id="2.60.40.10">
    <property type="entry name" value="Immunoglobulins"/>
    <property type="match status" value="2"/>
</dbReference>
<dbReference type="InterPro" id="IPR056822">
    <property type="entry name" value="TEN_NHL"/>
</dbReference>
<evidence type="ECO:0000256" key="4">
    <source>
        <dbReference type="SAM" id="MobiDB-lite"/>
    </source>
</evidence>
<feature type="domain" description="Teneurin 1-4-like FN-plug" evidence="6">
    <location>
        <begin position="838"/>
        <end position="907"/>
    </location>
</feature>
<evidence type="ECO:0000259" key="9">
    <source>
        <dbReference type="Pfam" id="PF25023"/>
    </source>
</evidence>
<feature type="domain" description="Bacterial Ig" evidence="5">
    <location>
        <begin position="359"/>
        <end position="425"/>
    </location>
</feature>